<gene>
    <name evidence="1" type="ORF">AWB83_00928</name>
</gene>
<dbReference type="RefSeq" id="WP_087043062.1">
    <property type="nucleotide sequence ID" value="NZ_FCOB02000003.1"/>
</dbReference>
<protein>
    <submittedName>
        <fullName evidence="1">Uncharacterized protein</fullName>
    </submittedName>
</protein>
<evidence type="ECO:0000313" key="2">
    <source>
        <dbReference type="Proteomes" id="UP000054978"/>
    </source>
</evidence>
<dbReference type="InterPro" id="IPR006311">
    <property type="entry name" value="TAT_signal"/>
</dbReference>
<sequence>MSTSRRAFLIATCASGLVCTGFGGAAAPTRTWVIDEELPQSGVLIRRARLSGSRIALLSGDAGWLWFERLSLEAMSSRGVGGLTRCADAFVLTQLAAGIGMRATRRMLDEHAVLWTLER</sequence>
<name>A0A157ZQX7_9BURK</name>
<dbReference type="PROSITE" id="PS51318">
    <property type="entry name" value="TAT"/>
    <property type="match status" value="1"/>
</dbReference>
<proteinExistence type="predicted"/>
<dbReference type="STRING" id="1777144.AWB83_00928"/>
<keyword evidence="2" id="KW-1185">Reference proteome</keyword>
<comment type="caution">
    <text evidence="1">The sequence shown here is derived from an EMBL/GenBank/DDBJ whole genome shotgun (WGS) entry which is preliminary data.</text>
</comment>
<dbReference type="EMBL" id="FCOB02000003">
    <property type="protein sequence ID" value="SAK47905.1"/>
    <property type="molecule type" value="Genomic_DNA"/>
</dbReference>
<evidence type="ECO:0000313" key="1">
    <source>
        <dbReference type="EMBL" id="SAK47905.1"/>
    </source>
</evidence>
<dbReference type="AlphaFoldDB" id="A0A157ZQX7"/>
<organism evidence="1 2">
    <name type="scientific">Caballeronia ptereochthonis</name>
    <dbReference type="NCBI Taxonomy" id="1777144"/>
    <lineage>
        <taxon>Bacteria</taxon>
        <taxon>Pseudomonadati</taxon>
        <taxon>Pseudomonadota</taxon>
        <taxon>Betaproteobacteria</taxon>
        <taxon>Burkholderiales</taxon>
        <taxon>Burkholderiaceae</taxon>
        <taxon>Caballeronia</taxon>
    </lineage>
</organism>
<dbReference type="OrthoDB" id="9009686at2"/>
<dbReference type="Proteomes" id="UP000054978">
    <property type="component" value="Unassembled WGS sequence"/>
</dbReference>
<reference evidence="1" key="1">
    <citation type="submission" date="2016-01" db="EMBL/GenBank/DDBJ databases">
        <authorList>
            <person name="Peeters C."/>
        </authorList>
    </citation>
    <scope>NUCLEOTIDE SEQUENCE [LARGE SCALE GENOMIC DNA]</scope>
    <source>
        <strain evidence="1">LMG 29326</strain>
    </source>
</reference>
<accession>A0A157ZQX7</accession>